<sequence>MDIFQKNIEALREKNPELATKLSKIDTNVNYEVFANGSFADANILDMRTNQFMYEKRPIDEIEAVYVELEKKYKFYKILYIYGIGNGYLINILLQNSFHEIIYVFEPDIELLYIALNLSDLSDAIRASRLVIVETEGFSNTTFRPILNGLAIIHFKAYMMELNAPFYGRYFEDIKHVNQEILKIFRYYAIATGNDANDELLGLKHFMQNIPLMLKNPTLKNLYKQGKNSDVAIIVATGPSLAKQLPLLKKIAPYVTIIAADASAPVLEKEQITPDIVTTLERTARTGEFYKECSKEFQKDILFALTAIVAKELIDEIKAGEFQFSMRPTGWHYSFMQFNDYGYVGYGMSAANMSYEIASEMGFKQIIIIGQDLAYGADGSSHSKNHIFGTEEIKQNKQDEYTLGYGGEKEVKTTKVWKMFLTDYENRVRINNETKDFITINATEGGARIRGTEEIPFAEAIERYVKQEKQKEKIVLEKPTQEQYEKNMHQAVERLELAIALGKEMQRKIKKVLKITTKIIRKYKRYDIEDIHKYAKYSETKKIVDKIAEVRTAYYKGDFRTFYESLISPLITHLEYDIAYWSMQSENSEKEKIHKNWKMIVFHHEWAYRINVNLDAIFAILEPTLESKFGVSFEDSEDNKENLS</sequence>
<dbReference type="EMBL" id="FPHH01000113">
    <property type="protein sequence ID" value="SFV68531.1"/>
    <property type="molecule type" value="Genomic_DNA"/>
</dbReference>
<dbReference type="Pfam" id="PF01973">
    <property type="entry name" value="MptE-like"/>
    <property type="match status" value="1"/>
</dbReference>
<protein>
    <submittedName>
        <fullName evidence="2">Motility accessory factor</fullName>
    </submittedName>
</protein>
<proteinExistence type="predicted"/>
<dbReference type="AlphaFoldDB" id="A0A1W1CS71"/>
<dbReference type="InterPro" id="IPR002826">
    <property type="entry name" value="MptE-like"/>
</dbReference>
<feature type="domain" description="6-hydroxymethylpterin diphosphokinase MptE-like" evidence="1">
    <location>
        <begin position="204"/>
        <end position="376"/>
    </location>
</feature>
<evidence type="ECO:0000259" key="1">
    <source>
        <dbReference type="Pfam" id="PF01973"/>
    </source>
</evidence>
<dbReference type="PANTHER" id="PTHR41786:SF1">
    <property type="entry name" value="6-HYDROXYMETHYLPTERIN DIPHOSPHOKINASE MPTE-LIKE DOMAIN-CONTAINING PROTEIN"/>
    <property type="match status" value="1"/>
</dbReference>
<gene>
    <name evidence="2" type="ORF">MNB_SM-5-245</name>
</gene>
<evidence type="ECO:0000313" key="2">
    <source>
        <dbReference type="EMBL" id="SFV68531.1"/>
    </source>
</evidence>
<dbReference type="PANTHER" id="PTHR41786">
    <property type="entry name" value="MOTILITY ACCESSORY FACTOR MAF"/>
    <property type="match status" value="1"/>
</dbReference>
<accession>A0A1W1CS71</accession>
<reference evidence="2" key="1">
    <citation type="submission" date="2016-10" db="EMBL/GenBank/DDBJ databases">
        <authorList>
            <person name="de Groot N.N."/>
        </authorList>
    </citation>
    <scope>NUCLEOTIDE SEQUENCE</scope>
</reference>
<name>A0A1W1CS71_9ZZZZ</name>
<organism evidence="2">
    <name type="scientific">hydrothermal vent metagenome</name>
    <dbReference type="NCBI Taxonomy" id="652676"/>
    <lineage>
        <taxon>unclassified sequences</taxon>
        <taxon>metagenomes</taxon>
        <taxon>ecological metagenomes</taxon>
    </lineage>
</organism>